<dbReference type="EMBL" id="CAJNOC010000219">
    <property type="protein sequence ID" value="CAF0728946.1"/>
    <property type="molecule type" value="Genomic_DNA"/>
</dbReference>
<name>A0A813MRR5_9BILA</name>
<dbReference type="InterPro" id="IPR000421">
    <property type="entry name" value="FA58C"/>
</dbReference>
<dbReference type="InterPro" id="IPR033558">
    <property type="entry name" value="IFT25"/>
</dbReference>
<dbReference type="GO" id="GO:0042073">
    <property type="term" value="P:intraciliary transport"/>
    <property type="evidence" value="ECO:0007669"/>
    <property type="project" value="InterPro"/>
</dbReference>
<dbReference type="Gene3D" id="2.60.120.260">
    <property type="entry name" value="Galactose-binding domain-like"/>
    <property type="match status" value="1"/>
</dbReference>
<evidence type="ECO:0000313" key="3">
    <source>
        <dbReference type="Proteomes" id="UP000663879"/>
    </source>
</evidence>
<sequence>MSDTPLAELDAIVSIAISNDENHPASNVIDGKDTTMWMTTGLLPQSLTISFPKVVEIKQILITSCKVRNLIIERSIKSHPTDFETCAEKSYKDENKKLQVGQYDLGKGVEARHLKFIISEAYDSFIAVQHIKCVFAKGSR</sequence>
<protein>
    <recommendedName>
        <fullName evidence="1">F5/8 type C domain-containing protein</fullName>
    </recommendedName>
</protein>
<accession>A0A813MRR5</accession>
<comment type="caution">
    <text evidence="2">The sequence shown here is derived from an EMBL/GenBank/DDBJ whole genome shotgun (WGS) entry which is preliminary data.</text>
</comment>
<dbReference type="PANTHER" id="PTHR33906">
    <property type="entry name" value="INTRAFLAGELLAR TRANSPORT PROTEIN 25 HOMOLOG"/>
    <property type="match status" value="1"/>
</dbReference>
<dbReference type="Proteomes" id="UP000663879">
    <property type="component" value="Unassembled WGS sequence"/>
</dbReference>
<dbReference type="SUPFAM" id="SSF49785">
    <property type="entry name" value="Galactose-binding domain-like"/>
    <property type="match status" value="1"/>
</dbReference>
<dbReference type="AlphaFoldDB" id="A0A813MRR5"/>
<evidence type="ECO:0000313" key="2">
    <source>
        <dbReference type="EMBL" id="CAF0728946.1"/>
    </source>
</evidence>
<dbReference type="GO" id="GO:0030992">
    <property type="term" value="C:intraciliary transport particle B"/>
    <property type="evidence" value="ECO:0007669"/>
    <property type="project" value="InterPro"/>
</dbReference>
<dbReference type="PANTHER" id="PTHR33906:SF1">
    <property type="entry name" value="INTRAFLAGELLAR TRANSPORT PROTEIN 25 HOMOLOG"/>
    <property type="match status" value="1"/>
</dbReference>
<gene>
    <name evidence="2" type="ORF">OXX778_LOCUS2710</name>
</gene>
<organism evidence="2 3">
    <name type="scientific">Brachionus calyciflorus</name>
    <dbReference type="NCBI Taxonomy" id="104777"/>
    <lineage>
        <taxon>Eukaryota</taxon>
        <taxon>Metazoa</taxon>
        <taxon>Spiralia</taxon>
        <taxon>Gnathifera</taxon>
        <taxon>Rotifera</taxon>
        <taxon>Eurotatoria</taxon>
        <taxon>Monogononta</taxon>
        <taxon>Pseudotrocha</taxon>
        <taxon>Ploima</taxon>
        <taxon>Brachionidae</taxon>
        <taxon>Brachionus</taxon>
    </lineage>
</organism>
<keyword evidence="3" id="KW-1185">Reference proteome</keyword>
<proteinExistence type="predicted"/>
<feature type="domain" description="F5/8 type C" evidence="1">
    <location>
        <begin position="16"/>
        <end position="120"/>
    </location>
</feature>
<dbReference type="InterPro" id="IPR008979">
    <property type="entry name" value="Galactose-bd-like_sf"/>
</dbReference>
<dbReference type="Pfam" id="PF00754">
    <property type="entry name" value="F5_F8_type_C"/>
    <property type="match status" value="1"/>
</dbReference>
<dbReference type="GO" id="GO:0005929">
    <property type="term" value="C:cilium"/>
    <property type="evidence" value="ECO:0007669"/>
    <property type="project" value="TreeGrafter"/>
</dbReference>
<reference evidence="2" key="1">
    <citation type="submission" date="2021-02" db="EMBL/GenBank/DDBJ databases">
        <authorList>
            <person name="Nowell W R."/>
        </authorList>
    </citation>
    <scope>NUCLEOTIDE SEQUENCE</scope>
    <source>
        <strain evidence="2">Ploen Becks lab</strain>
    </source>
</reference>
<dbReference type="OrthoDB" id="271080at2759"/>
<evidence type="ECO:0000259" key="1">
    <source>
        <dbReference type="Pfam" id="PF00754"/>
    </source>
</evidence>